<organism evidence="3">
    <name type="scientific">Spathaspora passalidarum (strain NRRL Y-27907 / 11-Y1)</name>
    <dbReference type="NCBI Taxonomy" id="619300"/>
    <lineage>
        <taxon>Eukaryota</taxon>
        <taxon>Fungi</taxon>
        <taxon>Dikarya</taxon>
        <taxon>Ascomycota</taxon>
        <taxon>Saccharomycotina</taxon>
        <taxon>Pichiomycetes</taxon>
        <taxon>Debaryomycetaceae</taxon>
        <taxon>Spathaspora</taxon>
    </lineage>
</organism>
<reference evidence="2 3" key="1">
    <citation type="journal article" date="2011" name="Proc. Natl. Acad. Sci. U.S.A.">
        <title>Comparative genomics of xylose-fermenting fungi for enhanced biofuel production.</title>
        <authorList>
            <person name="Wohlbach D.J."/>
            <person name="Kuo A."/>
            <person name="Sato T.K."/>
            <person name="Potts K.M."/>
            <person name="Salamov A.A."/>
            <person name="LaButti K.M."/>
            <person name="Sun H."/>
            <person name="Clum A."/>
            <person name="Pangilinan J.L."/>
            <person name="Lindquist E.A."/>
            <person name="Lucas S."/>
            <person name="Lapidus A."/>
            <person name="Jin M."/>
            <person name="Gunawan C."/>
            <person name="Balan V."/>
            <person name="Dale B.E."/>
            <person name="Jeffries T.W."/>
            <person name="Zinkel R."/>
            <person name="Barry K.W."/>
            <person name="Grigoriev I.V."/>
            <person name="Gasch A.P."/>
        </authorList>
    </citation>
    <scope>NUCLEOTIDE SEQUENCE [LARGE SCALE GENOMIC DNA]</scope>
    <source>
        <strain evidence="3">NRRL Y-27907 / 11-Y1</strain>
    </source>
</reference>
<dbReference type="HOGENOM" id="CLU_714035_0_0_1"/>
<feature type="region of interest" description="Disordered" evidence="1">
    <location>
        <begin position="1"/>
        <end position="29"/>
    </location>
</feature>
<name>G3AEW3_SPAPN</name>
<keyword evidence="3" id="KW-1185">Reference proteome</keyword>
<evidence type="ECO:0000313" key="2">
    <source>
        <dbReference type="EMBL" id="EGW35793.1"/>
    </source>
</evidence>
<dbReference type="AlphaFoldDB" id="G3AEW3"/>
<dbReference type="RefSeq" id="XP_007373205.1">
    <property type="nucleotide sequence ID" value="XM_007373143.1"/>
</dbReference>
<protein>
    <recommendedName>
        <fullName evidence="4">PH domain-containing protein</fullName>
    </recommendedName>
</protein>
<feature type="region of interest" description="Disordered" evidence="1">
    <location>
        <begin position="108"/>
        <end position="129"/>
    </location>
</feature>
<dbReference type="eggNOG" id="ENOG502QQID">
    <property type="taxonomic scope" value="Eukaryota"/>
</dbReference>
<dbReference type="KEGG" id="spaa:SPAPADRAFT_48754"/>
<evidence type="ECO:0000256" key="1">
    <source>
        <dbReference type="SAM" id="MobiDB-lite"/>
    </source>
</evidence>
<dbReference type="EMBL" id="GL996499">
    <property type="protein sequence ID" value="EGW35793.1"/>
    <property type="molecule type" value="Genomic_DNA"/>
</dbReference>
<feature type="compositionally biased region" description="Polar residues" evidence="1">
    <location>
        <begin position="10"/>
        <end position="29"/>
    </location>
</feature>
<sequence>MSKEPHPTAFNASFMPTTNQSRHLETTPPSLTKVNWKSFTSTPIKDPFTGEIYLTDIQSGTGSKEIPESAKTITAPLPDISFASEPQATPSQTFETILGKRSAAKNGAGKFQVPITPKSSTKKSKETSATFKALRPTINDVKPMQQRQEPPRVKPFSLVPESKNRRIDPRTSGLHTNFDLASLFSSGTSSNTVSVVYDYNEIESIRNQLIHTLVDNCKHANFANIYQLGQLRLADELSVCTGETEIFFEKLVYLFEDHILVWNHHDYLEEPRLIPVNNVKISSKESVVHILQTTDDYPYVTMLQSPSSAIIEKWVVALSDRNLVIPAEVITNTIKSVTNNLNKRDQNPSISSSIHDVSTMDSDIDSDQERIDKIIQGDMLMYDREFL</sequence>
<dbReference type="OrthoDB" id="299997at2759"/>
<dbReference type="STRING" id="619300.G3AEW3"/>
<accession>G3AEW3</accession>
<gene>
    <name evidence="2" type="ORF">SPAPADRAFT_48754</name>
</gene>
<evidence type="ECO:0000313" key="3">
    <source>
        <dbReference type="Proteomes" id="UP000000709"/>
    </source>
</evidence>
<dbReference type="InParanoid" id="G3AEW3"/>
<evidence type="ECO:0008006" key="4">
    <source>
        <dbReference type="Google" id="ProtNLM"/>
    </source>
</evidence>
<dbReference type="Proteomes" id="UP000000709">
    <property type="component" value="Unassembled WGS sequence"/>
</dbReference>
<dbReference type="GeneID" id="18871260"/>
<proteinExistence type="predicted"/>